<dbReference type="Gene3D" id="3.40.50.150">
    <property type="entry name" value="Vaccinia Virus protein VP39"/>
    <property type="match status" value="1"/>
</dbReference>
<dbReference type="EMBL" id="QEKW01000005">
    <property type="protein sequence ID" value="PVZ09959.1"/>
    <property type="molecule type" value="Genomic_DNA"/>
</dbReference>
<dbReference type="GO" id="GO:0008168">
    <property type="term" value="F:methyltransferase activity"/>
    <property type="evidence" value="ECO:0007669"/>
    <property type="project" value="UniProtKB-KW"/>
</dbReference>
<dbReference type="CDD" id="cd02440">
    <property type="entry name" value="AdoMet_MTases"/>
    <property type="match status" value="1"/>
</dbReference>
<protein>
    <submittedName>
        <fullName evidence="2">Methyltransferase family protein</fullName>
    </submittedName>
</protein>
<evidence type="ECO:0000313" key="2">
    <source>
        <dbReference type="EMBL" id="PVZ09959.1"/>
    </source>
</evidence>
<reference evidence="2 3" key="1">
    <citation type="submission" date="2018-04" db="EMBL/GenBank/DDBJ databases">
        <title>Genomic Encyclopedia of Type Strains, Phase IV (KMG-IV): sequencing the most valuable type-strain genomes for metagenomic binning, comparative biology and taxonomic classification.</title>
        <authorList>
            <person name="Goeker M."/>
        </authorList>
    </citation>
    <scope>NUCLEOTIDE SEQUENCE [LARGE SCALE GENOMIC DNA]</scope>
    <source>
        <strain evidence="2 3">DSM 45771</strain>
    </source>
</reference>
<comment type="caution">
    <text evidence="2">The sequence shown here is derived from an EMBL/GenBank/DDBJ whole genome shotgun (WGS) entry which is preliminary data.</text>
</comment>
<evidence type="ECO:0000313" key="3">
    <source>
        <dbReference type="Proteomes" id="UP000245639"/>
    </source>
</evidence>
<dbReference type="RefSeq" id="WP_207787177.1">
    <property type="nucleotide sequence ID" value="NZ_QEKW01000005.1"/>
</dbReference>
<accession>A0A2U1FCU6</accession>
<dbReference type="GO" id="GO:0032259">
    <property type="term" value="P:methylation"/>
    <property type="evidence" value="ECO:0007669"/>
    <property type="project" value="UniProtKB-KW"/>
</dbReference>
<dbReference type="Proteomes" id="UP000245639">
    <property type="component" value="Unassembled WGS sequence"/>
</dbReference>
<evidence type="ECO:0000259" key="1">
    <source>
        <dbReference type="Pfam" id="PF08242"/>
    </source>
</evidence>
<sequence>MTDRIAEHYERLARADDDHWAYDPDHVRRFAQAMADTLRLIRTDTIADVGCGTGLYTRRLCEYVEPERPVLCVDPVAAMLERLPALPGLRPLHASAEDLASGRVALPDDRALDAVVMKEAIHHVADRRATLEGLVGLLSPHGRILVVMLPRTIHHPLFRAAHERFRELQPEPGEIADLVSAAGLRASVSYRTFHVAIERERYIRMLESRYMSVLGEFSEDELQAGIDQFRHAYRDPVLRFDDHFAFVKGWVPPR</sequence>
<dbReference type="PANTHER" id="PTHR43861">
    <property type="entry name" value="TRANS-ACONITATE 2-METHYLTRANSFERASE-RELATED"/>
    <property type="match status" value="1"/>
</dbReference>
<dbReference type="SUPFAM" id="SSF53335">
    <property type="entry name" value="S-adenosyl-L-methionine-dependent methyltransferases"/>
    <property type="match status" value="1"/>
</dbReference>
<dbReference type="AlphaFoldDB" id="A0A2U1FCU6"/>
<keyword evidence="2" id="KW-0808">Transferase</keyword>
<dbReference type="InterPro" id="IPR013217">
    <property type="entry name" value="Methyltransf_12"/>
</dbReference>
<name>A0A2U1FCU6_9PSEU</name>
<gene>
    <name evidence="2" type="ORF">C8D89_10532</name>
</gene>
<keyword evidence="3" id="KW-1185">Reference proteome</keyword>
<dbReference type="Pfam" id="PF08242">
    <property type="entry name" value="Methyltransf_12"/>
    <property type="match status" value="1"/>
</dbReference>
<organism evidence="2 3">
    <name type="scientific">Actinomycetospora cinnamomea</name>
    <dbReference type="NCBI Taxonomy" id="663609"/>
    <lineage>
        <taxon>Bacteria</taxon>
        <taxon>Bacillati</taxon>
        <taxon>Actinomycetota</taxon>
        <taxon>Actinomycetes</taxon>
        <taxon>Pseudonocardiales</taxon>
        <taxon>Pseudonocardiaceae</taxon>
        <taxon>Actinomycetospora</taxon>
    </lineage>
</organism>
<keyword evidence="2" id="KW-0489">Methyltransferase</keyword>
<proteinExistence type="predicted"/>
<dbReference type="InterPro" id="IPR029063">
    <property type="entry name" value="SAM-dependent_MTases_sf"/>
</dbReference>
<feature type="domain" description="Methyltransferase type 12" evidence="1">
    <location>
        <begin position="48"/>
        <end position="144"/>
    </location>
</feature>